<dbReference type="InterPro" id="IPR000524">
    <property type="entry name" value="Tscrpt_reg_HTH_GntR"/>
</dbReference>
<dbReference type="SUPFAM" id="SSF46785">
    <property type="entry name" value="Winged helix' DNA-binding domain"/>
    <property type="match status" value="1"/>
</dbReference>
<dbReference type="PANTHER" id="PTHR44846:SF1">
    <property type="entry name" value="MANNOSYL-D-GLYCERATE TRANSPORT_METABOLISM SYSTEM REPRESSOR MNGR-RELATED"/>
    <property type="match status" value="1"/>
</dbReference>
<name>A0A918HN64_9ACTN</name>
<keyword evidence="1" id="KW-0805">Transcription regulation</keyword>
<dbReference type="GO" id="GO:0003677">
    <property type="term" value="F:DNA binding"/>
    <property type="evidence" value="ECO:0007669"/>
    <property type="project" value="UniProtKB-KW"/>
</dbReference>
<keyword evidence="3" id="KW-0804">Transcription</keyword>
<dbReference type="PROSITE" id="PS50949">
    <property type="entry name" value="HTH_GNTR"/>
    <property type="match status" value="1"/>
</dbReference>
<evidence type="ECO:0000256" key="2">
    <source>
        <dbReference type="ARBA" id="ARBA00023125"/>
    </source>
</evidence>
<dbReference type="Proteomes" id="UP000646776">
    <property type="component" value="Unassembled WGS sequence"/>
</dbReference>
<evidence type="ECO:0000313" key="7">
    <source>
        <dbReference type="Proteomes" id="UP000646776"/>
    </source>
</evidence>
<dbReference type="GO" id="GO:0003700">
    <property type="term" value="F:DNA-binding transcription factor activity"/>
    <property type="evidence" value="ECO:0007669"/>
    <property type="project" value="InterPro"/>
</dbReference>
<dbReference type="AlphaFoldDB" id="A0A918HN64"/>
<dbReference type="Pfam" id="PF00392">
    <property type="entry name" value="GntR"/>
    <property type="match status" value="1"/>
</dbReference>
<dbReference type="InterPro" id="IPR050679">
    <property type="entry name" value="Bact_HTH_transcr_reg"/>
</dbReference>
<evidence type="ECO:0000256" key="4">
    <source>
        <dbReference type="SAM" id="MobiDB-lite"/>
    </source>
</evidence>
<reference evidence="6" key="2">
    <citation type="submission" date="2020-09" db="EMBL/GenBank/DDBJ databases">
        <authorList>
            <person name="Sun Q."/>
            <person name="Ohkuma M."/>
        </authorList>
    </citation>
    <scope>NUCLEOTIDE SEQUENCE</scope>
    <source>
        <strain evidence="6">JCM 4125</strain>
    </source>
</reference>
<dbReference type="InterPro" id="IPR036390">
    <property type="entry name" value="WH_DNA-bd_sf"/>
</dbReference>
<dbReference type="PRINTS" id="PR00035">
    <property type="entry name" value="HTHGNTR"/>
</dbReference>
<dbReference type="SMART" id="SM00345">
    <property type="entry name" value="HTH_GNTR"/>
    <property type="match status" value="1"/>
</dbReference>
<accession>A0A918HN64</accession>
<dbReference type="Gene3D" id="1.10.10.10">
    <property type="entry name" value="Winged helix-like DNA-binding domain superfamily/Winged helix DNA-binding domain"/>
    <property type="match status" value="1"/>
</dbReference>
<reference evidence="6" key="1">
    <citation type="journal article" date="2014" name="Int. J. Syst. Evol. Microbiol.">
        <title>Complete genome sequence of Corynebacterium casei LMG S-19264T (=DSM 44701T), isolated from a smear-ripened cheese.</title>
        <authorList>
            <consortium name="US DOE Joint Genome Institute (JGI-PGF)"/>
            <person name="Walter F."/>
            <person name="Albersmeier A."/>
            <person name="Kalinowski J."/>
            <person name="Ruckert C."/>
        </authorList>
    </citation>
    <scope>NUCLEOTIDE SEQUENCE</scope>
    <source>
        <strain evidence="6">JCM 4125</strain>
    </source>
</reference>
<keyword evidence="2" id="KW-0238">DNA-binding</keyword>
<protein>
    <submittedName>
        <fullName evidence="6">GntR family transcriptional regulator</fullName>
    </submittedName>
</protein>
<dbReference type="PANTHER" id="PTHR44846">
    <property type="entry name" value="MANNOSYL-D-GLYCERATE TRANSPORT/METABOLISM SYSTEM REPRESSOR MNGR-RELATED"/>
    <property type="match status" value="1"/>
</dbReference>
<evidence type="ECO:0000256" key="1">
    <source>
        <dbReference type="ARBA" id="ARBA00023015"/>
    </source>
</evidence>
<gene>
    <name evidence="6" type="ORF">GCM10010226_75170</name>
</gene>
<comment type="caution">
    <text evidence="6">The sequence shown here is derived from an EMBL/GenBank/DDBJ whole genome shotgun (WGS) entry which is preliminary data.</text>
</comment>
<dbReference type="CDD" id="cd07377">
    <property type="entry name" value="WHTH_GntR"/>
    <property type="match status" value="1"/>
</dbReference>
<evidence type="ECO:0000313" key="6">
    <source>
        <dbReference type="EMBL" id="GGT85549.1"/>
    </source>
</evidence>
<evidence type="ECO:0000259" key="5">
    <source>
        <dbReference type="PROSITE" id="PS50949"/>
    </source>
</evidence>
<keyword evidence="7" id="KW-1185">Reference proteome</keyword>
<feature type="domain" description="HTH gntR-type" evidence="5">
    <location>
        <begin position="20"/>
        <end position="88"/>
    </location>
</feature>
<proteinExistence type="predicted"/>
<evidence type="ECO:0000256" key="3">
    <source>
        <dbReference type="ARBA" id="ARBA00023163"/>
    </source>
</evidence>
<dbReference type="EMBL" id="BMSA01000031">
    <property type="protein sequence ID" value="GGT85549.1"/>
    <property type="molecule type" value="Genomic_DNA"/>
</dbReference>
<dbReference type="GO" id="GO:0045892">
    <property type="term" value="P:negative regulation of DNA-templated transcription"/>
    <property type="evidence" value="ECO:0007669"/>
    <property type="project" value="TreeGrafter"/>
</dbReference>
<organism evidence="6 7">
    <name type="scientific">Streptomyces phaeofaciens</name>
    <dbReference type="NCBI Taxonomy" id="68254"/>
    <lineage>
        <taxon>Bacteria</taxon>
        <taxon>Bacillati</taxon>
        <taxon>Actinomycetota</taxon>
        <taxon>Actinomycetes</taxon>
        <taxon>Kitasatosporales</taxon>
        <taxon>Streptomycetaceae</taxon>
        <taxon>Streptomyces</taxon>
    </lineage>
</organism>
<dbReference type="InterPro" id="IPR036388">
    <property type="entry name" value="WH-like_DNA-bd_sf"/>
</dbReference>
<sequence length="297" mass="33067">MDRERYGRCVDAQRSGDSGGREFQRVSEELRARIADGTYPLNLLLPSQRDLAAEFDVSRDTVQKVLKELAQHGLIESRQGSGSRVLRVPRTQPSVVADGRLRGGRTLGSLLGEAFERAEVTLDVFSLTSESLAAHLMVQAERIIGGFIAPESIALRLILPSVDLVLPYPRSEADPDDPRLRDRFRRIADRSTDTVSGLFRDLEEYVPSVGIAVRRAPLTPTCKLYLLNGAHALLAPYEVIERDITVESGESIRALDVLGFGAPLAHHVRNADPDSPDTLFVDSWQRWFDSVWNRLAR</sequence>
<feature type="region of interest" description="Disordered" evidence="4">
    <location>
        <begin position="1"/>
        <end position="23"/>
    </location>
</feature>